<evidence type="ECO:0008006" key="4">
    <source>
        <dbReference type="Google" id="ProtNLM"/>
    </source>
</evidence>
<proteinExistence type="predicted"/>
<sequence length="132" mass="14876">MKLTLKAFSFVLLTVVFLAGCRSTAPIMQVKDTVVSNSLNKEDVRTAIIEAASKRGWVISEPSEDELHATLNIRTHQAIVRIPYSADSYSIIYVDSSNLDKKNNRIHPSYNSWVTNLNNDINALLQIERLSR</sequence>
<name>A0A094JE98_9GAMM</name>
<feature type="signal peptide" evidence="1">
    <location>
        <begin position="1"/>
        <end position="18"/>
    </location>
</feature>
<keyword evidence="1" id="KW-0732">Signal</keyword>
<dbReference type="AlphaFoldDB" id="A0A094JE98"/>
<dbReference type="PROSITE" id="PS51257">
    <property type="entry name" value="PROKAR_LIPOPROTEIN"/>
    <property type="match status" value="1"/>
</dbReference>
<dbReference type="RefSeq" id="WP_034775382.1">
    <property type="nucleotide sequence ID" value="NZ_JPER01000003.1"/>
</dbReference>
<evidence type="ECO:0000256" key="1">
    <source>
        <dbReference type="SAM" id="SignalP"/>
    </source>
</evidence>
<dbReference type="Proteomes" id="UP000054363">
    <property type="component" value="Unassembled WGS sequence"/>
</dbReference>
<evidence type="ECO:0000313" key="3">
    <source>
        <dbReference type="Proteomes" id="UP000054363"/>
    </source>
</evidence>
<organism evidence="2 3">
    <name type="scientific">Pseudidiomarina salinarum</name>
    <dbReference type="NCBI Taxonomy" id="435908"/>
    <lineage>
        <taxon>Bacteria</taxon>
        <taxon>Pseudomonadati</taxon>
        <taxon>Pseudomonadota</taxon>
        <taxon>Gammaproteobacteria</taxon>
        <taxon>Alteromonadales</taxon>
        <taxon>Idiomarinaceae</taxon>
        <taxon>Pseudidiomarina</taxon>
    </lineage>
</organism>
<feature type="chain" id="PRO_5001900149" description="Lipoprotein" evidence="1">
    <location>
        <begin position="19"/>
        <end position="132"/>
    </location>
</feature>
<dbReference type="EMBL" id="JPER01000003">
    <property type="protein sequence ID" value="KFZ30861.1"/>
    <property type="molecule type" value="Genomic_DNA"/>
</dbReference>
<dbReference type="OrthoDB" id="9815328at2"/>
<comment type="caution">
    <text evidence="2">The sequence shown here is derived from an EMBL/GenBank/DDBJ whole genome shotgun (WGS) entry which is preliminary data.</text>
</comment>
<dbReference type="STRING" id="435908.IDSA_07220"/>
<keyword evidence="3" id="KW-1185">Reference proteome</keyword>
<accession>A0A094JE98</accession>
<reference evidence="2 3" key="1">
    <citation type="submission" date="2014-06" db="EMBL/GenBank/DDBJ databases">
        <title>The draft genome sequence of Idiomarina salinarum ISL-52.</title>
        <authorList>
            <person name="Du J."/>
            <person name="Shao Z."/>
        </authorList>
    </citation>
    <scope>NUCLEOTIDE SEQUENCE [LARGE SCALE GENOMIC DNA]</scope>
    <source>
        <strain evidence="2 3">ISL-52</strain>
    </source>
</reference>
<dbReference type="eggNOG" id="ENOG50330UM">
    <property type="taxonomic scope" value="Bacteria"/>
</dbReference>
<evidence type="ECO:0000313" key="2">
    <source>
        <dbReference type="EMBL" id="KFZ30861.1"/>
    </source>
</evidence>
<gene>
    <name evidence="2" type="ORF">IDSA_07220</name>
</gene>
<protein>
    <recommendedName>
        <fullName evidence="4">Lipoprotein</fullName>
    </recommendedName>
</protein>